<dbReference type="InterPro" id="IPR051541">
    <property type="entry name" value="PTS_SugarTrans_NitroReg"/>
</dbReference>
<dbReference type="PROSITE" id="PS51094">
    <property type="entry name" value="PTS_EIIA_TYPE_2"/>
    <property type="match status" value="1"/>
</dbReference>
<organism evidence="2 3">
    <name type="scientific">Bacillus capparidis</name>
    <dbReference type="NCBI Taxonomy" id="1840411"/>
    <lineage>
        <taxon>Bacteria</taxon>
        <taxon>Bacillati</taxon>
        <taxon>Bacillota</taxon>
        <taxon>Bacilli</taxon>
        <taxon>Bacillales</taxon>
        <taxon>Bacillaceae</taxon>
        <taxon>Bacillus</taxon>
    </lineage>
</organism>
<gene>
    <name evidence="2" type="ORF">JOC74_002522</name>
</gene>
<dbReference type="RefSeq" id="WP_053604835.1">
    <property type="nucleotide sequence ID" value="NZ_JAFDST010000002.1"/>
</dbReference>
<dbReference type="Pfam" id="PF00359">
    <property type="entry name" value="PTS_EIIA_2"/>
    <property type="match status" value="1"/>
</dbReference>
<feature type="domain" description="PTS EIIA type-2" evidence="1">
    <location>
        <begin position="5"/>
        <end position="152"/>
    </location>
</feature>
<dbReference type="CDD" id="cd00211">
    <property type="entry name" value="PTS_IIA_fru"/>
    <property type="match status" value="1"/>
</dbReference>
<dbReference type="InterPro" id="IPR002178">
    <property type="entry name" value="PTS_EIIA_type-2_dom"/>
</dbReference>
<evidence type="ECO:0000259" key="1">
    <source>
        <dbReference type="PROSITE" id="PS51094"/>
    </source>
</evidence>
<accession>A0ABS4CWR2</accession>
<name>A0ABS4CWR2_9BACI</name>
<dbReference type="SUPFAM" id="SSF55804">
    <property type="entry name" value="Phoshotransferase/anion transport protein"/>
    <property type="match status" value="1"/>
</dbReference>
<protein>
    <submittedName>
        <fullName evidence="2">PTS system galactitol-specific IIA component</fullName>
    </submittedName>
</protein>
<dbReference type="PANTHER" id="PTHR47738:SF3">
    <property type="entry name" value="PHOSPHOTRANSFERASE SYSTEM MANNITOL_FRUCTOSE-SPECIFIC IIA DOMAIN CONTAINING PROTEIN"/>
    <property type="match status" value="1"/>
</dbReference>
<keyword evidence="3" id="KW-1185">Reference proteome</keyword>
<evidence type="ECO:0000313" key="3">
    <source>
        <dbReference type="Proteomes" id="UP000674416"/>
    </source>
</evidence>
<dbReference type="PANTHER" id="PTHR47738">
    <property type="entry name" value="PTS SYSTEM FRUCTOSE-LIKE EIIA COMPONENT-RELATED"/>
    <property type="match status" value="1"/>
</dbReference>
<dbReference type="InterPro" id="IPR016152">
    <property type="entry name" value="PTrfase/Anion_transptr"/>
</dbReference>
<evidence type="ECO:0000313" key="2">
    <source>
        <dbReference type="EMBL" id="MBP1082029.1"/>
    </source>
</evidence>
<dbReference type="Gene3D" id="3.40.930.10">
    <property type="entry name" value="Mannitol-specific EII, Chain A"/>
    <property type="match status" value="1"/>
</dbReference>
<reference evidence="2 3" key="1">
    <citation type="submission" date="2021-01" db="EMBL/GenBank/DDBJ databases">
        <title>Genomic Encyclopedia of Type Strains, Phase IV (KMG-IV): sequencing the most valuable type-strain genomes for metagenomic binning, comparative biology and taxonomic classification.</title>
        <authorList>
            <person name="Goeker M."/>
        </authorList>
    </citation>
    <scope>NUCLEOTIDE SEQUENCE [LARGE SCALE GENOMIC DNA]</scope>
    <source>
        <strain evidence="2 3">DSM 103394</strain>
    </source>
</reference>
<dbReference type="EMBL" id="JAFDST010000002">
    <property type="protein sequence ID" value="MBP1082029.1"/>
    <property type="molecule type" value="Genomic_DNA"/>
</dbReference>
<comment type="caution">
    <text evidence="2">The sequence shown here is derived from an EMBL/GenBank/DDBJ whole genome shotgun (WGS) entry which is preliminary data.</text>
</comment>
<proteinExistence type="predicted"/>
<dbReference type="Proteomes" id="UP000674416">
    <property type="component" value="Unassembled WGS sequence"/>
</dbReference>
<sequence>MIEAKIFKEELVFTQLKAKSAEEVLSFVGRSLAELGYVKESFIPGILERERNYPTGLALNRFNVGIPHTDTVHVNCPFIAVVKNETKVPVIHMGTDDEEIWVDCFFVLGIKEPESQVELLQVLMEKFNDQTFVTELKSIHDKQQMISFLKHTF</sequence>